<dbReference type="Gene3D" id="3.10.50.40">
    <property type="match status" value="1"/>
</dbReference>
<dbReference type="SUPFAM" id="SSF54534">
    <property type="entry name" value="FKBP-like"/>
    <property type="match status" value="1"/>
</dbReference>
<dbReference type="PANTHER" id="PTHR45779:SF7">
    <property type="entry name" value="PEPTIDYLPROLYL ISOMERASE"/>
    <property type="match status" value="1"/>
</dbReference>
<reference evidence="8 9" key="1">
    <citation type="submission" date="2021-08" db="EMBL/GenBank/DDBJ databases">
        <title>Comparative Genomics Analysis of the Genus Qipengyuania Reveals Extensive Genetic Diversity and Metabolic Versatility, Including the Description of Fifteen Novel Species.</title>
        <authorList>
            <person name="Liu Y."/>
        </authorList>
    </citation>
    <scope>NUCLEOTIDE SEQUENCE [LARGE SCALE GENOMIC DNA]</scope>
    <source>
        <strain evidence="8 9">GH25</strain>
    </source>
</reference>
<dbReference type="EC" id="5.2.1.8" evidence="5"/>
<gene>
    <name evidence="8" type="ORF">K3177_01830</name>
</gene>
<dbReference type="PROSITE" id="PS50059">
    <property type="entry name" value="FKBP_PPIASE"/>
    <property type="match status" value="1"/>
</dbReference>
<dbReference type="InterPro" id="IPR046357">
    <property type="entry name" value="PPIase_dom_sf"/>
</dbReference>
<feature type="chain" id="PRO_5045089927" description="Peptidyl-prolyl cis-trans isomerase" evidence="6">
    <location>
        <begin position="26"/>
        <end position="168"/>
    </location>
</feature>
<feature type="signal peptide" evidence="6">
    <location>
        <begin position="1"/>
        <end position="25"/>
    </location>
</feature>
<dbReference type="Pfam" id="PF00254">
    <property type="entry name" value="FKBP_C"/>
    <property type="match status" value="1"/>
</dbReference>
<keyword evidence="3 4" id="KW-0413">Isomerase</keyword>
<dbReference type="InterPro" id="IPR001179">
    <property type="entry name" value="PPIase_FKBP_dom"/>
</dbReference>
<protein>
    <recommendedName>
        <fullName evidence="5">Peptidyl-prolyl cis-trans isomerase</fullName>
        <ecNumber evidence="5">5.2.1.8</ecNumber>
    </recommendedName>
</protein>
<feature type="domain" description="PPIase FKBP-type" evidence="7">
    <location>
        <begin position="80"/>
        <end position="165"/>
    </location>
</feature>
<comment type="similarity">
    <text evidence="5">Belongs to the FKBP-type PPIase family.</text>
</comment>
<dbReference type="InterPro" id="IPR044609">
    <property type="entry name" value="FKBP2/11"/>
</dbReference>
<comment type="catalytic activity">
    <reaction evidence="1 4 5">
        <text>[protein]-peptidylproline (omega=180) = [protein]-peptidylproline (omega=0)</text>
        <dbReference type="Rhea" id="RHEA:16237"/>
        <dbReference type="Rhea" id="RHEA-COMP:10747"/>
        <dbReference type="Rhea" id="RHEA-COMP:10748"/>
        <dbReference type="ChEBI" id="CHEBI:83833"/>
        <dbReference type="ChEBI" id="CHEBI:83834"/>
        <dbReference type="EC" id="5.2.1.8"/>
    </reaction>
</comment>
<dbReference type="RefSeq" id="WP_221596647.1">
    <property type="nucleotide sequence ID" value="NZ_JAIGNQ010000001.1"/>
</dbReference>
<organism evidence="8 9">
    <name type="scientific">Qipengyuania pacifica</name>
    <dbReference type="NCBI Taxonomy" id="2860199"/>
    <lineage>
        <taxon>Bacteria</taxon>
        <taxon>Pseudomonadati</taxon>
        <taxon>Pseudomonadota</taxon>
        <taxon>Alphaproteobacteria</taxon>
        <taxon>Sphingomonadales</taxon>
        <taxon>Erythrobacteraceae</taxon>
        <taxon>Qipengyuania</taxon>
    </lineage>
</organism>
<sequence>MKEMRTTLLALGAAAAAVSFHALYAQDTPPVDRSQDIGWMNAQQAYLTKLDAAGGWRVMPGGLRWRYVDYAGSDEKPSVEDTVTVHYAGTFIDGTTFDSSFDRAEPATFPLNRLVKAWQMAIPEMGVGDTIEIAAPADLAYGASGKGPIPGGATLLFKVQLLGIEKAD</sequence>
<dbReference type="Proteomes" id="UP000776651">
    <property type="component" value="Unassembled WGS sequence"/>
</dbReference>
<evidence type="ECO:0000256" key="4">
    <source>
        <dbReference type="PROSITE-ProRule" id="PRU00277"/>
    </source>
</evidence>
<evidence type="ECO:0000256" key="5">
    <source>
        <dbReference type="RuleBase" id="RU003915"/>
    </source>
</evidence>
<evidence type="ECO:0000313" key="8">
    <source>
        <dbReference type="EMBL" id="MBX7487244.1"/>
    </source>
</evidence>
<dbReference type="GO" id="GO:0003755">
    <property type="term" value="F:peptidyl-prolyl cis-trans isomerase activity"/>
    <property type="evidence" value="ECO:0007669"/>
    <property type="project" value="UniProtKB-EC"/>
</dbReference>
<evidence type="ECO:0000256" key="2">
    <source>
        <dbReference type="ARBA" id="ARBA00023110"/>
    </source>
</evidence>
<name>A0ABS7JB47_9SPHN</name>
<evidence type="ECO:0000313" key="9">
    <source>
        <dbReference type="Proteomes" id="UP000776651"/>
    </source>
</evidence>
<keyword evidence="6" id="KW-0732">Signal</keyword>
<accession>A0ABS7JB47</accession>
<evidence type="ECO:0000256" key="6">
    <source>
        <dbReference type="SAM" id="SignalP"/>
    </source>
</evidence>
<dbReference type="PANTHER" id="PTHR45779">
    <property type="entry name" value="PEPTIDYLPROLYL ISOMERASE"/>
    <property type="match status" value="1"/>
</dbReference>
<comment type="caution">
    <text evidence="8">The sequence shown here is derived from an EMBL/GenBank/DDBJ whole genome shotgun (WGS) entry which is preliminary data.</text>
</comment>
<evidence type="ECO:0000256" key="3">
    <source>
        <dbReference type="ARBA" id="ARBA00023235"/>
    </source>
</evidence>
<evidence type="ECO:0000259" key="7">
    <source>
        <dbReference type="PROSITE" id="PS50059"/>
    </source>
</evidence>
<dbReference type="EMBL" id="JAIGNQ010000001">
    <property type="protein sequence ID" value="MBX7487244.1"/>
    <property type="molecule type" value="Genomic_DNA"/>
</dbReference>
<keyword evidence="9" id="KW-1185">Reference proteome</keyword>
<evidence type="ECO:0000256" key="1">
    <source>
        <dbReference type="ARBA" id="ARBA00000971"/>
    </source>
</evidence>
<proteinExistence type="inferred from homology"/>
<keyword evidence="2 4" id="KW-0697">Rotamase</keyword>